<dbReference type="AlphaFoldDB" id="D3KGS5"/>
<comment type="caution">
    <text evidence="1">The sequence shown here is derived from an EMBL/GenBank/DDBJ whole genome shotgun (WGS) entry which is preliminary data.</text>
</comment>
<dbReference type="Proteomes" id="UP000001548">
    <property type="component" value="Unassembled WGS sequence"/>
</dbReference>
<dbReference type="HOGENOM" id="CLU_948136_0_0_1"/>
<accession>D3KGS5</accession>
<name>D3KGS5_GIAIC</name>
<dbReference type="EMBL" id="AACB03000004">
    <property type="protein sequence ID" value="KAE8302124.1"/>
    <property type="molecule type" value="Genomic_DNA"/>
</dbReference>
<keyword evidence="2" id="KW-1185">Reference proteome</keyword>
<evidence type="ECO:0000313" key="2">
    <source>
        <dbReference type="Proteomes" id="UP000001548"/>
    </source>
</evidence>
<proteinExistence type="predicted"/>
<dbReference type="OMA" id="HCNACTR"/>
<organism evidence="1 2">
    <name type="scientific">Giardia intestinalis (strain ATCC 50803 / WB clone C6)</name>
    <name type="common">Giardia lamblia</name>
    <dbReference type="NCBI Taxonomy" id="184922"/>
    <lineage>
        <taxon>Eukaryota</taxon>
        <taxon>Metamonada</taxon>
        <taxon>Diplomonadida</taxon>
        <taxon>Hexamitidae</taxon>
        <taxon>Giardiinae</taxon>
        <taxon>Giardia</taxon>
    </lineage>
</organism>
<sequence>MPDSHNFVGVLLSILPVKDFPFSIAGGGDSAHISFQSPDKLCCAKLILQGQCLFSQPELEIYNVSMALQGERLCAGNLLDQDGSLPAKVVVAAAPLPDNPKGYDCYGFADLLKSLASMSQAIVDWSAQMSSEVKYSLPDILSAPTSQSKQLPISHQAKIELLSCNVPKITKRLCRSCREVSTLIDRGAIEERMRQFVAHCNACTRTSLKIMKHYQDSISGSQNTLFSASGESLLMRSIVEKLQAQLFIYQAKIKTLMSSSDVGNNLYNPQTLESLLTLVSSFYDGQVTRQAFIP</sequence>
<protein>
    <submittedName>
        <fullName evidence="1">Uncharacterized protein</fullName>
    </submittedName>
</protein>
<gene>
    <name evidence="1" type="ORF">GL50803_002754</name>
</gene>
<reference evidence="1 2" key="1">
    <citation type="journal article" date="2007" name="Science">
        <title>Genomic minimalism in the early diverging intestinal parasite Giardia lamblia.</title>
        <authorList>
            <person name="Morrison H.G."/>
            <person name="McArthur A.G."/>
            <person name="Gillin F.D."/>
            <person name="Aley S.B."/>
            <person name="Adam R.D."/>
            <person name="Olsen G.J."/>
            <person name="Best A.A."/>
            <person name="Cande W.Z."/>
            <person name="Chen F."/>
            <person name="Cipriano M.J."/>
            <person name="Davids B.J."/>
            <person name="Dawson S.C."/>
            <person name="Elmendorf H.G."/>
            <person name="Hehl A.B."/>
            <person name="Holder M.E."/>
            <person name="Huse S.M."/>
            <person name="Kim U.U."/>
            <person name="Lasek-Nesselquist E."/>
            <person name="Manning G."/>
            <person name="Nigam A."/>
            <person name="Nixon J.E."/>
            <person name="Palm D."/>
            <person name="Passamaneck N.E."/>
            <person name="Prabhu A."/>
            <person name="Reich C.I."/>
            <person name="Reiner D.S."/>
            <person name="Samuelson J."/>
            <person name="Svard S.G."/>
            <person name="Sogin M.L."/>
        </authorList>
    </citation>
    <scope>NUCLEOTIDE SEQUENCE [LARGE SCALE GENOMIC DNA]</scope>
    <source>
        <strain evidence="1 2">WB C6</strain>
    </source>
</reference>
<evidence type="ECO:0000313" key="1">
    <source>
        <dbReference type="EMBL" id="KAE8302124.1"/>
    </source>
</evidence>
<dbReference type="VEuPathDB" id="GiardiaDB:GL50803_2754"/>